<accession>A0A250XGH8</accession>
<dbReference type="AlphaFoldDB" id="A0A250XGH8"/>
<reference evidence="1 2" key="1">
    <citation type="submission" date="2017-08" db="EMBL/GenBank/DDBJ databases">
        <title>Acidophilic green algal genome provides insights into adaptation to an acidic environment.</title>
        <authorList>
            <person name="Hirooka S."/>
            <person name="Hirose Y."/>
            <person name="Kanesaki Y."/>
            <person name="Higuchi S."/>
            <person name="Fujiwara T."/>
            <person name="Onuma R."/>
            <person name="Era A."/>
            <person name="Ohbayashi R."/>
            <person name="Uzuka A."/>
            <person name="Nozaki H."/>
            <person name="Yoshikawa H."/>
            <person name="Miyagishima S.Y."/>
        </authorList>
    </citation>
    <scope>NUCLEOTIDE SEQUENCE [LARGE SCALE GENOMIC DNA]</scope>
    <source>
        <strain evidence="1 2">NIES-2499</strain>
    </source>
</reference>
<name>A0A250XGH8_9CHLO</name>
<keyword evidence="2" id="KW-1185">Reference proteome</keyword>
<gene>
    <name evidence="1" type="ORF">CEUSTIGMA_g9613.t1</name>
</gene>
<sequence>MVFSAVGYTNATTGALPHAPKEHVHVPIVDHQGYPAFMELLSDKSNPSLYALRNAPLISLAGVISGFQEAYYRFEKMPPSVSRQTFQQAVTLIGIVGRRTIYAAGIGALFCFTDATVEQMRGKHDMTSGLVAGAVAGLAYGGFRPMPQPVFWPLTFALAAASADLITEAIPKGMAGFRSYGPVEGRENWEDPAPPRPPIMDTSAAVRPLHGGHFWRGN</sequence>
<evidence type="ECO:0000313" key="2">
    <source>
        <dbReference type="Proteomes" id="UP000232323"/>
    </source>
</evidence>
<evidence type="ECO:0000313" key="1">
    <source>
        <dbReference type="EMBL" id="GAX82185.1"/>
    </source>
</evidence>
<dbReference type="OrthoDB" id="75343at2759"/>
<dbReference type="Proteomes" id="UP000232323">
    <property type="component" value="Unassembled WGS sequence"/>
</dbReference>
<proteinExistence type="predicted"/>
<organism evidence="1 2">
    <name type="scientific">Chlamydomonas eustigma</name>
    <dbReference type="NCBI Taxonomy" id="1157962"/>
    <lineage>
        <taxon>Eukaryota</taxon>
        <taxon>Viridiplantae</taxon>
        <taxon>Chlorophyta</taxon>
        <taxon>core chlorophytes</taxon>
        <taxon>Chlorophyceae</taxon>
        <taxon>CS clade</taxon>
        <taxon>Chlamydomonadales</taxon>
        <taxon>Chlamydomonadaceae</taxon>
        <taxon>Chlamydomonas</taxon>
    </lineage>
</organism>
<protein>
    <recommendedName>
        <fullName evidence="3">Mitochondrial import inner membrane translocase subunit TIM22</fullName>
    </recommendedName>
</protein>
<dbReference type="EMBL" id="BEGY01000076">
    <property type="protein sequence ID" value="GAX82185.1"/>
    <property type="molecule type" value="Genomic_DNA"/>
</dbReference>
<evidence type="ECO:0008006" key="3">
    <source>
        <dbReference type="Google" id="ProtNLM"/>
    </source>
</evidence>
<comment type="caution">
    <text evidence="1">The sequence shown here is derived from an EMBL/GenBank/DDBJ whole genome shotgun (WGS) entry which is preliminary data.</text>
</comment>
<dbReference type="Pfam" id="PF02466">
    <property type="entry name" value="Tim17"/>
    <property type="match status" value="1"/>
</dbReference>